<dbReference type="SUPFAM" id="SSF51197">
    <property type="entry name" value="Clavaminate synthase-like"/>
    <property type="match status" value="1"/>
</dbReference>
<evidence type="ECO:0000313" key="9">
    <source>
        <dbReference type="Proteomes" id="UP000813463"/>
    </source>
</evidence>
<dbReference type="GO" id="GO:0000785">
    <property type="term" value="C:chromatin"/>
    <property type="evidence" value="ECO:0000318"/>
    <property type="project" value="GO_Central"/>
</dbReference>
<evidence type="ECO:0000259" key="7">
    <source>
        <dbReference type="PROSITE" id="PS51184"/>
    </source>
</evidence>
<feature type="compositionally biased region" description="Pro residues" evidence="6">
    <location>
        <begin position="87"/>
        <end position="117"/>
    </location>
</feature>
<name>A0A9R0ILW4_SPIOL</name>
<dbReference type="Proteomes" id="UP000813463">
    <property type="component" value="Chromosome 6"/>
</dbReference>
<evidence type="ECO:0000256" key="4">
    <source>
        <dbReference type="ARBA" id="ARBA00023242"/>
    </source>
</evidence>
<dbReference type="GO" id="GO:0003712">
    <property type="term" value="F:transcription coregulator activity"/>
    <property type="evidence" value="ECO:0000318"/>
    <property type="project" value="GO_Central"/>
</dbReference>
<dbReference type="Pfam" id="PF08879">
    <property type="entry name" value="WRC"/>
    <property type="match status" value="4"/>
</dbReference>
<feature type="domain" description="WRC" evidence="8">
    <location>
        <begin position="229"/>
        <end position="278"/>
    </location>
</feature>
<dbReference type="GO" id="GO:0000118">
    <property type="term" value="C:histone deacetylase complex"/>
    <property type="evidence" value="ECO:0000318"/>
    <property type="project" value="GO_Central"/>
</dbReference>
<protein>
    <submittedName>
        <fullName evidence="10">Lysine-specific demethylase JMJ28</fullName>
    </submittedName>
</protein>
<reference evidence="9" key="1">
    <citation type="journal article" date="2021" name="Nat. Commun.">
        <title>Genomic analyses provide insights into spinach domestication and the genetic basis of agronomic traits.</title>
        <authorList>
            <person name="Cai X."/>
            <person name="Sun X."/>
            <person name="Xu C."/>
            <person name="Sun H."/>
            <person name="Wang X."/>
            <person name="Ge C."/>
            <person name="Zhang Z."/>
            <person name="Wang Q."/>
            <person name="Fei Z."/>
            <person name="Jiao C."/>
            <person name="Wang Q."/>
        </authorList>
    </citation>
    <scope>NUCLEOTIDE SEQUENCE [LARGE SCALE GENOMIC DNA]</scope>
    <source>
        <strain evidence="9">cv. Varoflay</strain>
    </source>
</reference>
<feature type="compositionally biased region" description="Low complexity" evidence="6">
    <location>
        <begin position="118"/>
        <end position="128"/>
    </location>
</feature>
<feature type="compositionally biased region" description="Polar residues" evidence="6">
    <location>
        <begin position="1073"/>
        <end position="1090"/>
    </location>
</feature>
<proteinExistence type="inferred from homology"/>
<dbReference type="InterPro" id="IPR045109">
    <property type="entry name" value="LSDs-like"/>
</dbReference>
<evidence type="ECO:0000256" key="3">
    <source>
        <dbReference type="ARBA" id="ARBA00022723"/>
    </source>
</evidence>
<keyword evidence="4" id="KW-0539">Nucleus</keyword>
<accession>A0A9R0ILW4</accession>
<keyword evidence="9" id="KW-1185">Reference proteome</keyword>
<dbReference type="InterPro" id="IPR014977">
    <property type="entry name" value="WRC_dom"/>
</dbReference>
<evidence type="ECO:0000256" key="5">
    <source>
        <dbReference type="PROSITE-ProRule" id="PRU01002"/>
    </source>
</evidence>
<dbReference type="OrthoDB" id="1667110at2759"/>
<feature type="domain" description="WRC" evidence="8">
    <location>
        <begin position="141"/>
        <end position="191"/>
    </location>
</feature>
<comment type="similarity">
    <text evidence="2">Belongs to the JARID1 histone demethylase family.</text>
</comment>
<dbReference type="GO" id="GO:0032454">
    <property type="term" value="F:histone H3K9 demethylase activity"/>
    <property type="evidence" value="ECO:0000318"/>
    <property type="project" value="GO_Central"/>
</dbReference>
<organism evidence="9 10">
    <name type="scientific">Spinacia oleracea</name>
    <name type="common">Spinach</name>
    <dbReference type="NCBI Taxonomy" id="3562"/>
    <lineage>
        <taxon>Eukaryota</taxon>
        <taxon>Viridiplantae</taxon>
        <taxon>Streptophyta</taxon>
        <taxon>Embryophyta</taxon>
        <taxon>Tracheophyta</taxon>
        <taxon>Spermatophyta</taxon>
        <taxon>Magnoliopsida</taxon>
        <taxon>eudicotyledons</taxon>
        <taxon>Gunneridae</taxon>
        <taxon>Pentapetalae</taxon>
        <taxon>Caryophyllales</taxon>
        <taxon>Chenopodiaceae</taxon>
        <taxon>Chenopodioideae</taxon>
        <taxon>Anserineae</taxon>
        <taxon>Spinacia</taxon>
    </lineage>
</organism>
<gene>
    <name evidence="10" type="primary">LOC110791310</name>
</gene>
<evidence type="ECO:0000259" key="8">
    <source>
        <dbReference type="PROSITE" id="PS51667"/>
    </source>
</evidence>
<feature type="region of interest" description="Disordered" evidence="6">
    <location>
        <begin position="38"/>
        <end position="143"/>
    </location>
</feature>
<feature type="compositionally biased region" description="Basic and acidic residues" evidence="6">
    <location>
        <begin position="12"/>
        <end position="22"/>
    </location>
</feature>
<feature type="region of interest" description="Disordered" evidence="6">
    <location>
        <begin position="1019"/>
        <end position="1043"/>
    </location>
</feature>
<evidence type="ECO:0000313" key="10">
    <source>
        <dbReference type="RefSeq" id="XP_021851759.1"/>
    </source>
</evidence>
<dbReference type="PANTHER" id="PTHR12549:SF42">
    <property type="entry name" value="LYSINE-SPECIFIC DEMETHYLASE JMJ28"/>
    <property type="match status" value="1"/>
</dbReference>
<dbReference type="PANTHER" id="PTHR12549">
    <property type="entry name" value="JMJC DOMAIN-CONTAINING HISTONE DEMETHYLATION PROTEIN"/>
    <property type="match status" value="1"/>
</dbReference>
<feature type="domain" description="WRC" evidence="8">
    <location>
        <begin position="10"/>
        <end position="54"/>
    </location>
</feature>
<comment type="subcellular location">
    <subcellularLocation>
        <location evidence="1">Nucleus</location>
    </subcellularLocation>
</comment>
<evidence type="ECO:0000256" key="6">
    <source>
        <dbReference type="SAM" id="MobiDB-lite"/>
    </source>
</evidence>
<dbReference type="RefSeq" id="XP_021851759.1">
    <property type="nucleotide sequence ID" value="XM_021996067.2"/>
</dbReference>
<reference evidence="10" key="2">
    <citation type="submission" date="2025-08" db="UniProtKB">
        <authorList>
            <consortium name="RefSeq"/>
        </authorList>
    </citation>
    <scope>IDENTIFICATION</scope>
    <source>
        <tissue evidence="10">Leaf</tissue>
    </source>
</reference>
<dbReference type="PROSITE" id="PS51667">
    <property type="entry name" value="WRC"/>
    <property type="match status" value="4"/>
</dbReference>
<dbReference type="Pfam" id="PF02373">
    <property type="entry name" value="JmjC"/>
    <property type="match status" value="1"/>
</dbReference>
<dbReference type="Gene3D" id="2.60.120.650">
    <property type="entry name" value="Cupin"/>
    <property type="match status" value="1"/>
</dbReference>
<evidence type="ECO:0000256" key="1">
    <source>
        <dbReference type="ARBA" id="ARBA00004123"/>
    </source>
</evidence>
<evidence type="ECO:0000256" key="2">
    <source>
        <dbReference type="ARBA" id="ARBA00006801"/>
    </source>
</evidence>
<dbReference type="SMART" id="SM00558">
    <property type="entry name" value="JmjC"/>
    <property type="match status" value="1"/>
</dbReference>
<dbReference type="GO" id="GO:0006357">
    <property type="term" value="P:regulation of transcription by RNA polymerase II"/>
    <property type="evidence" value="ECO:0000318"/>
    <property type="project" value="GO_Central"/>
</dbReference>
<dbReference type="GeneID" id="110791310"/>
<feature type="region of interest" description="Disordered" evidence="6">
    <location>
        <begin position="1073"/>
        <end position="1110"/>
    </location>
</feature>
<dbReference type="GO" id="GO:0031490">
    <property type="term" value="F:chromatin DNA binding"/>
    <property type="evidence" value="ECO:0000318"/>
    <property type="project" value="GO_Central"/>
</dbReference>
<feature type="compositionally biased region" description="Basic and acidic residues" evidence="6">
    <location>
        <begin position="1023"/>
        <end position="1033"/>
    </location>
</feature>
<dbReference type="GO" id="GO:0046872">
    <property type="term" value="F:metal ion binding"/>
    <property type="evidence" value="ECO:0007669"/>
    <property type="project" value="UniProtKB-KW"/>
</dbReference>
<feature type="region of interest" description="Disordered" evidence="6">
    <location>
        <begin position="1"/>
        <end position="22"/>
    </location>
</feature>
<keyword evidence="3" id="KW-0479">Metal-binding</keyword>
<feature type="compositionally biased region" description="Pro residues" evidence="6">
    <location>
        <begin position="51"/>
        <end position="63"/>
    </location>
</feature>
<comment type="caution">
    <text evidence="5">Lacks conserved residue(s) required for the propagation of feature annotation.</text>
</comment>
<dbReference type="InterPro" id="IPR003347">
    <property type="entry name" value="JmjC_dom"/>
</dbReference>
<feature type="compositionally biased region" description="Basic residues" evidence="6">
    <location>
        <begin position="64"/>
        <end position="74"/>
    </location>
</feature>
<feature type="domain" description="WRC" evidence="8">
    <location>
        <begin position="336"/>
        <end position="380"/>
    </location>
</feature>
<dbReference type="PROSITE" id="PS51184">
    <property type="entry name" value="JMJC"/>
    <property type="match status" value="1"/>
</dbReference>
<sequence>MEGVLEEPLPPDDLRCKRTDGRDWRCKRRVVDGKSFCLSHIYRGQKKRTPNPTPTPTPNPNPKPKPKPRIRIRLPVKPEPVDEYVFNPPPPEPAPLPPPEPASLPPPELAPPPPPELALPLPSELGPPTLLDPVNATPGPVPDHLRCNRNDGRSWRCKKQVLDGQTLCEIHFNKAKTQNLRRPAMRKKNKEKEEKEIVPVVKKQGNCKMKVVKSNKRKNVGGAVVTVAVPESLRCTQNDGGEWRCKSKVVEGQNLCEEHFMGIKISDVVGEEKKNKKTTKTTKRKKGAKNDCLGRGAEEGAKVVIKVEQQDEVVAEEGVVVEKENSKRMAAVVEAAVEEVRCKRTDGRGWWCKRMALEGKTLCEIHHEQGRLRQMKITVPEELKLQRGDGGEKAEKKLKRKRELEILENNSDKGMKRMKAELIRVFLRREILESTKKSEKRPGDSGEVTRDLPFGLMAIPPAPATQFLDNADSLGIKIGAHCSNSLVTRRFRSKNIEPPPIGTLKVVPYPGKVEKVRNSGRKKCHWCRKFDKLCLIKCSSCKKRYFCSNCIKERSADTEEVKLKCPVCHGSCDCKACCTTQSKDMGAKEVMKVKCKRSKFQHLQYLVNFLLPILVKINQEQSVEVEMEAKFKGQNFSDVEIRQADVGCRDQCCCNNCKSPILDIHRSCPNCSYNLCFSCCQEYSQGGSLGGTYPNRTKTFSPRLKNCVDNNADPASSSPSLDSASRLHISCPPMELGGCDNSLLDLRCIFPLNWTKELEISAKETASEHDFLQYINDNVGCSSCVGISQANDKSKELQAAFRLKEPDDNFLYCPSTSDDHDCVLSRFQKHWQKGQPIKVRNVLQSVWALSWDPLAMFCGYLENDFSNCKTSKDAIEAVSCSDSYDVEICMRELFSGSTGEGYMHIRRETLKVKARISSAFSRKLLDGYYSEIIHALPLQEYTNPRMGLLNIAGKLPEDFPDTKLGPHVCISCGSREEVARGELMTKLSCNSYDMVNILVHVGDAPCSTEQLNKIKKLTKRNSNKKDNDASNKDVEDEETRVTNGEISVEAEELHRITGASFCSAATIGVSAVNNLTDNKSSPPKLVNSSDTDSDASMICSRTSHSPDKAVSQIPYLDRLGDPIVADQQTPPGPCGAQWDIFRREDIPKLLEYINKHVDELRFTSDNVVHPIFDGSFYLDAAHKLQLKEEFEIEPWTFKQCLGEAVFIPVGCPYQIRNVKSCVNIAVGFISPENASECVKLTKEIRVLPNNHRAKKVKLEVEKMTICSIDEAIKEIYRLRSEEGNR</sequence>
<dbReference type="KEGG" id="soe:110791310"/>
<feature type="domain" description="JmjC" evidence="7">
    <location>
        <begin position="944"/>
        <end position="1245"/>
    </location>
</feature>